<organism evidence="1 2">
    <name type="scientific">Deinococcus soli</name>
    <name type="common">ex Cha et al. 2016</name>
    <dbReference type="NCBI Taxonomy" id="1309411"/>
    <lineage>
        <taxon>Bacteria</taxon>
        <taxon>Thermotogati</taxon>
        <taxon>Deinococcota</taxon>
        <taxon>Deinococci</taxon>
        <taxon>Deinococcales</taxon>
        <taxon>Deinococcaceae</taxon>
        <taxon>Deinococcus</taxon>
    </lineage>
</organism>
<accession>A0A0F7JL48</accession>
<evidence type="ECO:0000313" key="2">
    <source>
        <dbReference type="Proteomes" id="UP000034024"/>
    </source>
</evidence>
<evidence type="ECO:0000313" key="1">
    <source>
        <dbReference type="EMBL" id="AKH16059.1"/>
    </source>
</evidence>
<gene>
    <name evidence="1" type="ORF">SY84_02255</name>
</gene>
<sequence length="146" mass="16205">MSLSGIDVQIEPLTLTVHDGQSPWSDESWDEDHLHVVAEIDLAGQSWVRVAGSFLTMRDIASFLDELRQLHQQAGRMAELGSFGPAFILRLAGSSTGSIAAHLKLTPDILTQTHTFELQLDQTHLPGIIRQLDTILERFPVRGRPD</sequence>
<dbReference type="InterPro" id="IPR056510">
    <property type="entry name" value="WapI"/>
</dbReference>
<protein>
    <submittedName>
        <fullName evidence="1">Uncharacterized protein</fullName>
    </submittedName>
</protein>
<dbReference type="EMBL" id="CP011389">
    <property type="protein sequence ID" value="AKH16059.1"/>
    <property type="molecule type" value="Genomic_DNA"/>
</dbReference>
<dbReference type="Pfam" id="PF24716">
    <property type="entry name" value="WapI"/>
    <property type="match status" value="1"/>
</dbReference>
<keyword evidence="2" id="KW-1185">Reference proteome</keyword>
<dbReference type="Proteomes" id="UP000034024">
    <property type="component" value="Chromosome"/>
</dbReference>
<name>A0A0F7JL48_9DEIO</name>
<dbReference type="KEGG" id="dch:SY84_02255"/>
<dbReference type="AlphaFoldDB" id="A0A0F7JL48"/>
<dbReference type="PATRIC" id="fig|1309411.5.peg.474"/>
<proteinExistence type="predicted"/>
<reference evidence="1 2" key="1">
    <citation type="submission" date="2015-01" db="EMBL/GenBank/DDBJ databases">
        <title>Deinococcus soli/N5/whole genome sequencing.</title>
        <authorList>
            <person name="Kim M.K."/>
            <person name="Srinivasan S."/>
            <person name="Lee J.-J."/>
        </authorList>
    </citation>
    <scope>NUCLEOTIDE SEQUENCE [LARGE SCALE GENOMIC DNA]</scope>
    <source>
        <strain evidence="1 2">N5</strain>
    </source>
</reference>
<dbReference type="RefSeq" id="WP_046842634.1">
    <property type="nucleotide sequence ID" value="NZ_CP011389.1"/>
</dbReference>